<gene>
    <name evidence="2" type="ORF">NCTC11535_01958</name>
</gene>
<comment type="caution">
    <text evidence="2">The sequence shown here is derived from an EMBL/GenBank/DDBJ whole genome shotgun (WGS) entry which is preliminary data.</text>
</comment>
<feature type="region of interest" description="Disordered" evidence="1">
    <location>
        <begin position="310"/>
        <end position="414"/>
    </location>
</feature>
<feature type="compositionally biased region" description="Low complexity" evidence="1">
    <location>
        <begin position="232"/>
        <end position="243"/>
    </location>
</feature>
<feature type="compositionally biased region" description="Basic and acidic residues" evidence="1">
    <location>
        <begin position="390"/>
        <end position="400"/>
    </location>
</feature>
<accession>A0ABY1VRF6</accession>
<dbReference type="PANTHER" id="PTHR21174">
    <property type="match status" value="1"/>
</dbReference>
<reference evidence="2 3" key="1">
    <citation type="submission" date="2018-06" db="EMBL/GenBank/DDBJ databases">
        <authorList>
            <consortium name="Pathogen Informatics"/>
            <person name="Doyle S."/>
        </authorList>
    </citation>
    <scope>NUCLEOTIDE SEQUENCE [LARGE SCALE GENOMIC DNA]</scope>
    <source>
        <strain evidence="2 3">NCTC11535</strain>
    </source>
</reference>
<evidence type="ECO:0000313" key="2">
    <source>
        <dbReference type="EMBL" id="SPT54246.1"/>
    </source>
</evidence>
<keyword evidence="3" id="KW-1185">Reference proteome</keyword>
<evidence type="ECO:0000256" key="1">
    <source>
        <dbReference type="SAM" id="MobiDB-lite"/>
    </source>
</evidence>
<dbReference type="Gene3D" id="1.10.3210.10">
    <property type="entry name" value="Hypothetical protein af1432"/>
    <property type="match status" value="1"/>
</dbReference>
<dbReference type="Proteomes" id="UP000250006">
    <property type="component" value="Unassembled WGS sequence"/>
</dbReference>
<proteinExistence type="predicted"/>
<organism evidence="2 3">
    <name type="scientific">Actinomyces bovis</name>
    <dbReference type="NCBI Taxonomy" id="1658"/>
    <lineage>
        <taxon>Bacteria</taxon>
        <taxon>Bacillati</taxon>
        <taxon>Actinomycetota</taxon>
        <taxon>Actinomycetes</taxon>
        <taxon>Actinomycetales</taxon>
        <taxon>Actinomycetaceae</taxon>
        <taxon>Actinomyces</taxon>
    </lineage>
</organism>
<dbReference type="SUPFAM" id="SSF109604">
    <property type="entry name" value="HD-domain/PDEase-like"/>
    <property type="match status" value="1"/>
</dbReference>
<feature type="region of interest" description="Disordered" evidence="1">
    <location>
        <begin position="232"/>
        <end position="275"/>
    </location>
</feature>
<feature type="compositionally biased region" description="Low complexity" evidence="1">
    <location>
        <begin position="324"/>
        <end position="334"/>
    </location>
</feature>
<sequence>MGVIDAPQWLLPAFSRSVRALGATAEPERIQASCESLLERWSTPDRRFHNVRHVIDMLARVDELADESHNPDMIRIATWYHGCVFSLTLRDTYRRNGGEDEVASAAEAARDLQALGIPDARVDRICQLILSLKRHNLANDIDAMALNDADLGTLAVNPQLYKSYRELVRAEYEHIPDLDYYRARQEIVTKLLSREKLFASPLGARWELPARENLQSELRRISNKLAELESAAPEAAAPAGLAPTPTPGDGVPLSSEAANTEAFPSPAQPTPEPTVATAVAPTAAADAAAVPNVGVAATASALRQPVDAAPTVAVPPAPPVRQVSPGTAGSGVAAAPPPAPASPNRASSPWQALSPEQSTSPAEASSMATPPPLSEQLSSPAATTPEEPLSADKESFRTEKASVPPAPKHTTSMESCAEDIEALLAKPTGSGAPLTRQEQAEAHRAKLCELARAKSEAAKALRETRMASFPAIKDEIVEDGAGQL</sequence>
<dbReference type="InterPro" id="IPR009218">
    <property type="entry name" value="HD_phosphohydro"/>
</dbReference>
<dbReference type="RefSeq" id="WP_111837147.1">
    <property type="nucleotide sequence ID" value="NZ_UAPQ01000010.1"/>
</dbReference>
<protein>
    <submittedName>
        <fullName evidence="2">Uncharacterized protein conserved in bacteria</fullName>
    </submittedName>
</protein>
<dbReference type="PANTHER" id="PTHR21174:SF0">
    <property type="entry name" value="HD PHOSPHOHYDROLASE FAMILY PROTEIN-RELATED"/>
    <property type="match status" value="1"/>
</dbReference>
<name>A0ABY1VRF6_9ACTO</name>
<evidence type="ECO:0000313" key="3">
    <source>
        <dbReference type="Proteomes" id="UP000250006"/>
    </source>
</evidence>
<dbReference type="EMBL" id="UAPQ01000010">
    <property type="protein sequence ID" value="SPT54246.1"/>
    <property type="molecule type" value="Genomic_DNA"/>
</dbReference>
<feature type="compositionally biased region" description="Polar residues" evidence="1">
    <location>
        <begin position="350"/>
        <end position="368"/>
    </location>
</feature>